<reference evidence="2" key="1">
    <citation type="submission" date="2023-10" db="EMBL/GenBank/DDBJ databases">
        <title>Screening of Alkalihalophilus pseudofirmusBZ-TG-HK211 and Its Alleviation of Salt Stress on Rapeseed Growth.</title>
        <authorList>
            <person name="Zhao B."/>
            <person name="Guo T."/>
        </authorList>
    </citation>
    <scope>NUCLEOTIDE SEQUENCE</scope>
    <source>
        <strain evidence="2">BZ-TG-HK211</strain>
    </source>
</reference>
<feature type="domain" description="NERD" evidence="1">
    <location>
        <begin position="142"/>
        <end position="246"/>
    </location>
</feature>
<evidence type="ECO:0000259" key="1">
    <source>
        <dbReference type="Pfam" id="PF08378"/>
    </source>
</evidence>
<dbReference type="AlphaFoldDB" id="A0AAJ2NP54"/>
<accession>A0AAJ2NP54</accession>
<comment type="caution">
    <text evidence="2">The sequence shown here is derived from an EMBL/GenBank/DDBJ whole genome shotgun (WGS) entry which is preliminary data.</text>
</comment>
<gene>
    <name evidence="2" type="ORF">RYX45_12490</name>
</gene>
<dbReference type="Proteomes" id="UP001285636">
    <property type="component" value="Unassembled WGS sequence"/>
</dbReference>
<evidence type="ECO:0000313" key="3">
    <source>
        <dbReference type="Proteomes" id="UP001285636"/>
    </source>
</evidence>
<organism evidence="2 3">
    <name type="scientific">Alkalihalophilus pseudofirmus</name>
    <name type="common">Bacillus pseudofirmus</name>
    <dbReference type="NCBI Taxonomy" id="79885"/>
    <lineage>
        <taxon>Bacteria</taxon>
        <taxon>Bacillati</taxon>
        <taxon>Bacillota</taxon>
        <taxon>Bacilli</taxon>
        <taxon>Bacillales</taxon>
        <taxon>Bacillaceae</taxon>
        <taxon>Alkalihalophilus</taxon>
    </lineage>
</organism>
<proteinExistence type="predicted"/>
<dbReference type="InterPro" id="IPR011528">
    <property type="entry name" value="NERD"/>
</dbReference>
<protein>
    <submittedName>
        <fullName evidence="2">NERD domain-containing protein</fullName>
    </submittedName>
</protein>
<name>A0AAJ2NP54_ALKPS</name>
<dbReference type="Pfam" id="PF08378">
    <property type="entry name" value="NERD"/>
    <property type="match status" value="1"/>
</dbReference>
<dbReference type="RefSeq" id="WP_323466911.1">
    <property type="nucleotide sequence ID" value="NZ_CP144224.1"/>
</dbReference>
<evidence type="ECO:0000313" key="2">
    <source>
        <dbReference type="EMBL" id="MDV2886000.1"/>
    </source>
</evidence>
<sequence>MAHLIKLEDYVSRYQSDLHRYPSQFTRMKKERWEFLKTEWERLQQADHTNIEQSQDEVLIEKEGSFFSQAVRKMKSWKAKRSQSNIEELDVEEEKEKMDPSLSLEQVKERFLQELFHSQLRWASSSLLEESSLHPRYKRDEVLRFFTQHLPDNFFVMYRPVFYIKKAPIELDIILITPNEVICVALLDGHEHSIFEASSERFWTEYIDQTKKKRISPLLSLSRMSGVIKPILEAEELSIPIRKVVLSPNGLIDGHLTGKKVEFIDQRNKADWHYKLAKNPSPIKHQQLKAAEVLLGYTHTMAFQRMENHET</sequence>
<dbReference type="EMBL" id="JAWJAY010000002">
    <property type="protein sequence ID" value="MDV2886000.1"/>
    <property type="molecule type" value="Genomic_DNA"/>
</dbReference>